<dbReference type="SUPFAM" id="SSF48317">
    <property type="entry name" value="Acid phosphatase/Vanadium-dependent haloperoxidase"/>
    <property type="match status" value="1"/>
</dbReference>
<organism evidence="2 3">
    <name type="scientific">Trichormus variabilis NIES-23</name>
    <dbReference type="NCBI Taxonomy" id="1973479"/>
    <lineage>
        <taxon>Bacteria</taxon>
        <taxon>Bacillati</taxon>
        <taxon>Cyanobacteriota</taxon>
        <taxon>Cyanophyceae</taxon>
        <taxon>Nostocales</taxon>
        <taxon>Nostocaceae</taxon>
        <taxon>Trichormus</taxon>
    </lineage>
</organism>
<dbReference type="AlphaFoldDB" id="A0A1Z4KRK2"/>
<dbReference type="InterPro" id="IPR036938">
    <property type="entry name" value="PAP2/HPO_sf"/>
</dbReference>
<dbReference type="PANTHER" id="PTHR34599:SF1">
    <property type="entry name" value="PHOSPHATIDIC ACID PHOSPHATASE TYPE 2_HALOPEROXIDASE DOMAIN-CONTAINING PROTEIN"/>
    <property type="match status" value="1"/>
</dbReference>
<accession>A0A1Z4KRK2</accession>
<dbReference type="CDD" id="cd03398">
    <property type="entry name" value="PAP2_haloperoxidase"/>
    <property type="match status" value="1"/>
</dbReference>
<gene>
    <name evidence="2" type="ORF">NIES23_44700</name>
</gene>
<evidence type="ECO:0000256" key="1">
    <source>
        <dbReference type="SAM" id="MobiDB-lite"/>
    </source>
</evidence>
<evidence type="ECO:0000313" key="3">
    <source>
        <dbReference type="Proteomes" id="UP000217507"/>
    </source>
</evidence>
<dbReference type="InterPro" id="IPR052559">
    <property type="entry name" value="V-haloperoxidase"/>
</dbReference>
<dbReference type="EMBL" id="AP018216">
    <property type="protein sequence ID" value="BAY71650.1"/>
    <property type="molecule type" value="Genomic_DNA"/>
</dbReference>
<dbReference type="Proteomes" id="UP000217507">
    <property type="component" value="Chromosome"/>
</dbReference>
<feature type="compositionally biased region" description="Polar residues" evidence="1">
    <location>
        <begin position="140"/>
        <end position="151"/>
    </location>
</feature>
<evidence type="ECO:0000313" key="2">
    <source>
        <dbReference type="EMBL" id="BAY71650.1"/>
    </source>
</evidence>
<feature type="region of interest" description="Disordered" evidence="1">
    <location>
        <begin position="140"/>
        <end position="168"/>
    </location>
</feature>
<dbReference type="Gene3D" id="1.10.606.20">
    <property type="match status" value="1"/>
</dbReference>
<dbReference type="PANTHER" id="PTHR34599">
    <property type="entry name" value="PEROXIDASE-RELATED"/>
    <property type="match status" value="1"/>
</dbReference>
<name>A0A1Z4KRK2_ANAVA</name>
<sequence length="433" mass="46973">MPDQVINWNNVYLQTIRSNGGAPTWISRTGAILHSAIYDAVNSIEKKYNPYLEIIPANPGASPEAAAIYAAYTVLTSDIVYPNANFPKSKAKNNSFFETERDKAIEELVSSGVSVQSIGDGKELGIAAAQAILQNRQADGYNDNTPYTPGNQPGDWRPTGSSAPVTPNWGKVKTFSKAPIKQFRPTRPAGFKTKKALLASLEYAAQVNEVKRLGADNSTERTQEQTDIALFWANDLDGTYKPPGHLFSITQIVSKLKGLSFYENARLFALVGLGLGDAGILAWDAKYNTDLDLWRPESAIQLAHTDGNPGTVADPTWRPLSPNPDGTRFSPPFPAYISGHATFGAIHAGILRNFFGTDNVTFTATSEDPSARGANGIRVTRTFNSFSAAALENGRSRVYLGVHYQWDADAAYVSGTKLADFVSENLLTPSVRC</sequence>
<reference evidence="2 3" key="1">
    <citation type="submission" date="2017-06" db="EMBL/GenBank/DDBJ databases">
        <title>Genome sequencing of cyanobaciteial culture collection at National Institute for Environmental Studies (NIES).</title>
        <authorList>
            <person name="Hirose Y."/>
            <person name="Shimura Y."/>
            <person name="Fujisawa T."/>
            <person name="Nakamura Y."/>
            <person name="Kawachi M."/>
        </authorList>
    </citation>
    <scope>NUCLEOTIDE SEQUENCE [LARGE SCALE GENOMIC DNA]</scope>
    <source>
        <strain evidence="2 3">NIES-23</strain>
    </source>
</reference>
<proteinExistence type="predicted"/>
<protein>
    <submittedName>
        <fullName evidence="2">Uncharacterized protein</fullName>
    </submittedName>
</protein>